<proteinExistence type="inferred from homology"/>
<keyword evidence="2" id="KW-0503">Monooxygenase</keyword>
<dbReference type="PANTHER" id="PTHR46696:SF1">
    <property type="entry name" value="CYTOCHROME P450 YJIB-RELATED"/>
    <property type="match status" value="1"/>
</dbReference>
<comment type="similarity">
    <text evidence="1 2">Belongs to the cytochrome P450 family.</text>
</comment>
<dbReference type="Gene3D" id="1.10.630.10">
    <property type="entry name" value="Cytochrome P450"/>
    <property type="match status" value="1"/>
</dbReference>
<dbReference type="SUPFAM" id="SSF48264">
    <property type="entry name" value="Cytochrome P450"/>
    <property type="match status" value="1"/>
</dbReference>
<comment type="caution">
    <text evidence="3">The sequence shown here is derived from an EMBL/GenBank/DDBJ whole genome shotgun (WGS) entry which is preliminary data.</text>
</comment>
<dbReference type="CDD" id="cd11033">
    <property type="entry name" value="CYP142-like"/>
    <property type="match status" value="1"/>
</dbReference>
<dbReference type="PRINTS" id="PR00359">
    <property type="entry name" value="BP450"/>
</dbReference>
<keyword evidence="2" id="KW-0349">Heme</keyword>
<dbReference type="InterPro" id="IPR017972">
    <property type="entry name" value="Cyt_P450_CS"/>
</dbReference>
<dbReference type="PRINTS" id="PR00385">
    <property type="entry name" value="P450"/>
</dbReference>
<dbReference type="OrthoDB" id="9801155at2"/>
<dbReference type="Proteomes" id="UP000249842">
    <property type="component" value="Unassembled WGS sequence"/>
</dbReference>
<evidence type="ECO:0000313" key="3">
    <source>
        <dbReference type="EMBL" id="RAK58694.1"/>
    </source>
</evidence>
<keyword evidence="4" id="KW-1185">Reference proteome</keyword>
<dbReference type="InterPro" id="IPR036396">
    <property type="entry name" value="Cyt_P450_sf"/>
</dbReference>
<organism evidence="3 4">
    <name type="scientific">Phenylobacterium hankyongense</name>
    <dbReference type="NCBI Taxonomy" id="1813876"/>
    <lineage>
        <taxon>Bacteria</taxon>
        <taxon>Pseudomonadati</taxon>
        <taxon>Pseudomonadota</taxon>
        <taxon>Alphaproteobacteria</taxon>
        <taxon>Caulobacterales</taxon>
        <taxon>Caulobacteraceae</taxon>
        <taxon>Phenylobacterium</taxon>
    </lineage>
</organism>
<reference evidence="4" key="1">
    <citation type="submission" date="2018-05" db="EMBL/GenBank/DDBJ databases">
        <authorList>
            <person name="Li X."/>
        </authorList>
    </citation>
    <scope>NUCLEOTIDE SEQUENCE [LARGE SCALE GENOMIC DNA]</scope>
    <source>
        <strain evidence="4">HKS-05</strain>
    </source>
</reference>
<dbReference type="RefSeq" id="WP_111455987.1">
    <property type="nucleotide sequence ID" value="NZ_QFYP01000001.1"/>
</dbReference>
<keyword evidence="2" id="KW-0560">Oxidoreductase</keyword>
<dbReference type="EMBL" id="QFYP01000001">
    <property type="protein sequence ID" value="RAK58694.1"/>
    <property type="molecule type" value="Genomic_DNA"/>
</dbReference>
<evidence type="ECO:0000256" key="1">
    <source>
        <dbReference type="ARBA" id="ARBA00010617"/>
    </source>
</evidence>
<gene>
    <name evidence="3" type="ORF">DJ021_02200</name>
</gene>
<name>A0A328AYM2_9CAUL</name>
<dbReference type="Pfam" id="PF00067">
    <property type="entry name" value="p450"/>
    <property type="match status" value="1"/>
</dbReference>
<evidence type="ECO:0000313" key="4">
    <source>
        <dbReference type="Proteomes" id="UP000249842"/>
    </source>
</evidence>
<keyword evidence="2" id="KW-0408">Iron</keyword>
<dbReference type="AlphaFoldDB" id="A0A328AYM2"/>
<dbReference type="GO" id="GO:0016705">
    <property type="term" value="F:oxidoreductase activity, acting on paired donors, with incorporation or reduction of molecular oxygen"/>
    <property type="evidence" value="ECO:0007669"/>
    <property type="project" value="InterPro"/>
</dbReference>
<dbReference type="PROSITE" id="PS00086">
    <property type="entry name" value="CYTOCHROME_P450"/>
    <property type="match status" value="1"/>
</dbReference>
<dbReference type="PANTHER" id="PTHR46696">
    <property type="entry name" value="P450, PUTATIVE (EUROFUNG)-RELATED"/>
    <property type="match status" value="1"/>
</dbReference>
<dbReference type="InterPro" id="IPR001128">
    <property type="entry name" value="Cyt_P450"/>
</dbReference>
<keyword evidence="2" id="KW-0479">Metal-binding</keyword>
<protein>
    <submittedName>
        <fullName evidence="3">Cytochrome P450</fullName>
    </submittedName>
</protein>
<dbReference type="InterPro" id="IPR002397">
    <property type="entry name" value="Cyt_P450_B"/>
</dbReference>
<accession>A0A328AYM2</accession>
<evidence type="ECO:0000256" key="2">
    <source>
        <dbReference type="RuleBase" id="RU000461"/>
    </source>
</evidence>
<dbReference type="GO" id="GO:0020037">
    <property type="term" value="F:heme binding"/>
    <property type="evidence" value="ECO:0007669"/>
    <property type="project" value="InterPro"/>
</dbReference>
<dbReference type="GO" id="GO:0004497">
    <property type="term" value="F:monooxygenase activity"/>
    <property type="evidence" value="ECO:0007669"/>
    <property type="project" value="UniProtKB-KW"/>
</dbReference>
<sequence>MDDGSIDVKRAAREAAYAMPLDQIDPGDPELFRTDTMWPYFERLRAEDPVHWAVSPEPDVGGYWSVTKYNDIMAVDTNHEVFSSDPTIVLPDPKEDFTLPMFIAMDPPKHDVQRKTVSPIVAGPNLAKLEPIIRERAGEILDTCPIGEEFDWVDKVSIELTTMTLATLFDFPWEDRRLLTRWSDMATAAEDSPLFEGGGEERRRQELFGCVDYFMRLWNERVNEPPKPDLISMLCHGEATRDMDRMEYLGNLILLIVGGNDTTRNTITGSVLALNQNPDQYQKLKDFPELIPSMVSETIRWQTPLAYMRRRATQDFDLGGKTIRAGDKVAMWYVSGNRDEEVIERPNDYWIDRPRVRQHLSFGFGIHRCVGNRLAELQLKIIWEEILKRFPTIEVTGQPKRVFSSFVKGYEHLPVVIPTRIN</sequence>
<dbReference type="GO" id="GO:0005506">
    <property type="term" value="F:iron ion binding"/>
    <property type="evidence" value="ECO:0007669"/>
    <property type="project" value="InterPro"/>
</dbReference>